<feature type="non-terminal residue" evidence="1">
    <location>
        <position position="141"/>
    </location>
</feature>
<dbReference type="Proteomes" id="UP000838878">
    <property type="component" value="Chromosome 13"/>
</dbReference>
<protein>
    <submittedName>
        <fullName evidence="1">Uncharacterized protein</fullName>
    </submittedName>
</protein>
<dbReference type="EMBL" id="OV170233">
    <property type="protein sequence ID" value="CAH0719229.1"/>
    <property type="molecule type" value="Genomic_DNA"/>
</dbReference>
<organism evidence="1 2">
    <name type="scientific">Brenthis ino</name>
    <name type="common">lesser marbled fritillary</name>
    <dbReference type="NCBI Taxonomy" id="405034"/>
    <lineage>
        <taxon>Eukaryota</taxon>
        <taxon>Metazoa</taxon>
        <taxon>Ecdysozoa</taxon>
        <taxon>Arthropoda</taxon>
        <taxon>Hexapoda</taxon>
        <taxon>Insecta</taxon>
        <taxon>Pterygota</taxon>
        <taxon>Neoptera</taxon>
        <taxon>Endopterygota</taxon>
        <taxon>Lepidoptera</taxon>
        <taxon>Glossata</taxon>
        <taxon>Ditrysia</taxon>
        <taxon>Papilionoidea</taxon>
        <taxon>Nymphalidae</taxon>
        <taxon>Heliconiinae</taxon>
        <taxon>Argynnini</taxon>
        <taxon>Brenthis</taxon>
    </lineage>
</organism>
<sequence>MCIKGGNRDEKTDHLDDDTQQAREGFGEFWKTPQFLEYPKVPITEFNCLSTIQDRFPSIILNVSKISAKTALSLRENSIEYILNSLEVTNVDAIILMTGLMYSVEALGARERTNLFRLSKNRANESAWSFSETASYPIVTS</sequence>
<accession>A0A8J9Y546</accession>
<gene>
    <name evidence="1" type="ORF">BINO364_LOCUS5599</name>
</gene>
<keyword evidence="2" id="KW-1185">Reference proteome</keyword>
<dbReference type="AlphaFoldDB" id="A0A8J9Y546"/>
<proteinExistence type="predicted"/>
<evidence type="ECO:0000313" key="1">
    <source>
        <dbReference type="EMBL" id="CAH0719229.1"/>
    </source>
</evidence>
<reference evidence="1" key="1">
    <citation type="submission" date="2021-12" db="EMBL/GenBank/DDBJ databases">
        <authorList>
            <person name="Martin H S."/>
        </authorList>
    </citation>
    <scope>NUCLEOTIDE SEQUENCE</scope>
</reference>
<name>A0A8J9Y546_9NEOP</name>
<dbReference type="OrthoDB" id="10537615at2759"/>
<evidence type="ECO:0000313" key="2">
    <source>
        <dbReference type="Proteomes" id="UP000838878"/>
    </source>
</evidence>